<keyword evidence="3" id="KW-0328">Glycosyltransferase</keyword>
<dbReference type="EMBL" id="JAUOTP010000001">
    <property type="protein sequence ID" value="MDO6412766.1"/>
    <property type="molecule type" value="Genomic_DNA"/>
</dbReference>
<keyword evidence="1" id="KW-1133">Transmembrane helix</keyword>
<dbReference type="InterPro" id="IPR050256">
    <property type="entry name" value="Glycosyltransferase_2"/>
</dbReference>
<reference evidence="3" key="1">
    <citation type="submission" date="2023-07" db="EMBL/GenBank/DDBJ databases">
        <authorList>
            <person name="Kim M."/>
        </authorList>
    </citation>
    <scope>NUCLEOTIDE SEQUENCE</scope>
    <source>
        <strain evidence="3">BIUV-7</strain>
    </source>
</reference>
<dbReference type="EC" id="2.4.-.-" evidence="3"/>
<dbReference type="GO" id="GO:0016757">
    <property type="term" value="F:glycosyltransferase activity"/>
    <property type="evidence" value="ECO:0007669"/>
    <property type="project" value="UniProtKB-KW"/>
</dbReference>
<feature type="transmembrane region" description="Helical" evidence="1">
    <location>
        <begin position="59"/>
        <end position="80"/>
    </location>
</feature>
<keyword evidence="1" id="KW-0812">Transmembrane</keyword>
<protein>
    <submittedName>
        <fullName evidence="3">Glycosyltransferase</fullName>
        <ecNumber evidence="3">2.4.-.-</ecNumber>
    </submittedName>
</protein>
<dbReference type="InterPro" id="IPR001173">
    <property type="entry name" value="Glyco_trans_2-like"/>
</dbReference>
<dbReference type="SUPFAM" id="SSF53448">
    <property type="entry name" value="Nucleotide-diphospho-sugar transferases"/>
    <property type="match status" value="1"/>
</dbReference>
<dbReference type="Gene3D" id="3.90.550.10">
    <property type="entry name" value="Spore Coat Polysaccharide Biosynthesis Protein SpsA, Chain A"/>
    <property type="match status" value="1"/>
</dbReference>
<evidence type="ECO:0000259" key="2">
    <source>
        <dbReference type="Pfam" id="PF00535"/>
    </source>
</evidence>
<dbReference type="PANTHER" id="PTHR48090:SF7">
    <property type="entry name" value="RFBJ PROTEIN"/>
    <property type="match status" value="1"/>
</dbReference>
<feature type="domain" description="Glycosyltransferase 2-like" evidence="2">
    <location>
        <begin position="100"/>
        <end position="261"/>
    </location>
</feature>
<keyword evidence="4" id="KW-1185">Reference proteome</keyword>
<organism evidence="3 4">
    <name type="scientific">Sphingomonas natans</name>
    <dbReference type="NCBI Taxonomy" id="3063330"/>
    <lineage>
        <taxon>Bacteria</taxon>
        <taxon>Pseudomonadati</taxon>
        <taxon>Pseudomonadota</taxon>
        <taxon>Alphaproteobacteria</taxon>
        <taxon>Sphingomonadales</taxon>
        <taxon>Sphingomonadaceae</taxon>
        <taxon>Sphingomonas</taxon>
    </lineage>
</organism>
<dbReference type="Proteomes" id="UP001169764">
    <property type="component" value="Unassembled WGS sequence"/>
</dbReference>
<gene>
    <name evidence="3" type="ORF">Q4F19_00060</name>
</gene>
<proteinExistence type="predicted"/>
<dbReference type="RefSeq" id="WP_303539102.1">
    <property type="nucleotide sequence ID" value="NZ_JAUOTP010000001.1"/>
</dbReference>
<evidence type="ECO:0000313" key="3">
    <source>
        <dbReference type="EMBL" id="MDO6412766.1"/>
    </source>
</evidence>
<comment type="caution">
    <text evidence="3">The sequence shown here is derived from an EMBL/GenBank/DDBJ whole genome shotgun (WGS) entry which is preliminary data.</text>
</comment>
<keyword evidence="3" id="KW-0808">Transferase</keyword>
<evidence type="ECO:0000256" key="1">
    <source>
        <dbReference type="SAM" id="Phobius"/>
    </source>
</evidence>
<dbReference type="PANTHER" id="PTHR48090">
    <property type="entry name" value="UNDECAPRENYL-PHOSPHATE 4-DEOXY-4-FORMAMIDO-L-ARABINOSE TRANSFERASE-RELATED"/>
    <property type="match status" value="1"/>
</dbReference>
<name>A0ABT8Y378_9SPHN</name>
<dbReference type="Pfam" id="PF00535">
    <property type="entry name" value="Glycos_transf_2"/>
    <property type="match status" value="1"/>
</dbReference>
<dbReference type="InterPro" id="IPR029044">
    <property type="entry name" value="Nucleotide-diphossugar_trans"/>
</dbReference>
<sequence length="335" mass="37490">MTTIPPNVARRLHKPFLLWGVLCLCLGFVMYMTGVLLIFPRYLLGLEALLDPIAQWLVWYSGMPIVAGLALAMFDLLFLLPGKKPDVPVRFQPVKRRRVTVALTAYNDEESIAGAVEDFLVHPLVERVIVVSNNSSDATFARAEEAGAIVFTEWQPGYGRCVHRSLTEAAKYTDTEFVVLCEGDSTFRAYDIEKLLAYAPHADIVNGTRTVEPLRQYLTQLSTFIYYGNMFVGKLLEAKHLGRSTITDVGTTYKLCRRDALLRLLPQLNPAVNLEFNAHLLDTALDRGLVLLECPITFHPRIGVSKGGNVNNWRGLQVGARMILGLLTDWRLARA</sequence>
<evidence type="ECO:0000313" key="4">
    <source>
        <dbReference type="Proteomes" id="UP001169764"/>
    </source>
</evidence>
<feature type="transmembrane region" description="Helical" evidence="1">
    <location>
        <begin position="16"/>
        <end position="39"/>
    </location>
</feature>
<accession>A0ABT8Y378</accession>
<keyword evidence="1" id="KW-0472">Membrane</keyword>